<accession>A0AAN6Z5G2</accession>
<reference evidence="3" key="1">
    <citation type="journal article" date="2023" name="Mol. Phylogenet. Evol.">
        <title>Genome-scale phylogeny and comparative genomics of the fungal order Sordariales.</title>
        <authorList>
            <person name="Hensen N."/>
            <person name="Bonometti L."/>
            <person name="Westerberg I."/>
            <person name="Brannstrom I.O."/>
            <person name="Guillou S."/>
            <person name="Cros-Aarteil S."/>
            <person name="Calhoun S."/>
            <person name="Haridas S."/>
            <person name="Kuo A."/>
            <person name="Mondo S."/>
            <person name="Pangilinan J."/>
            <person name="Riley R."/>
            <person name="LaButti K."/>
            <person name="Andreopoulos B."/>
            <person name="Lipzen A."/>
            <person name="Chen C."/>
            <person name="Yan M."/>
            <person name="Daum C."/>
            <person name="Ng V."/>
            <person name="Clum A."/>
            <person name="Steindorff A."/>
            <person name="Ohm R.A."/>
            <person name="Martin F."/>
            <person name="Silar P."/>
            <person name="Natvig D.O."/>
            <person name="Lalanne C."/>
            <person name="Gautier V."/>
            <person name="Ament-Velasquez S.L."/>
            <person name="Kruys A."/>
            <person name="Hutchinson M.I."/>
            <person name="Powell A.J."/>
            <person name="Barry K."/>
            <person name="Miller A.N."/>
            <person name="Grigoriev I.V."/>
            <person name="Debuchy R."/>
            <person name="Gladieux P."/>
            <person name="Hiltunen Thoren M."/>
            <person name="Johannesson H."/>
        </authorList>
    </citation>
    <scope>NUCLEOTIDE SEQUENCE</scope>
    <source>
        <strain evidence="3">CBS 731.68</strain>
    </source>
</reference>
<name>A0AAN6Z5G2_9PEZI</name>
<evidence type="ECO:0000313" key="4">
    <source>
        <dbReference type="Proteomes" id="UP001302602"/>
    </source>
</evidence>
<dbReference type="GeneID" id="87827935"/>
<organism evidence="3 4">
    <name type="scientific">Parathielavia appendiculata</name>
    <dbReference type="NCBI Taxonomy" id="2587402"/>
    <lineage>
        <taxon>Eukaryota</taxon>
        <taxon>Fungi</taxon>
        <taxon>Dikarya</taxon>
        <taxon>Ascomycota</taxon>
        <taxon>Pezizomycotina</taxon>
        <taxon>Sordariomycetes</taxon>
        <taxon>Sordariomycetidae</taxon>
        <taxon>Sordariales</taxon>
        <taxon>Chaetomiaceae</taxon>
        <taxon>Parathielavia</taxon>
    </lineage>
</organism>
<dbReference type="EMBL" id="MU853226">
    <property type="protein sequence ID" value="KAK4124869.1"/>
    <property type="molecule type" value="Genomic_DNA"/>
</dbReference>
<dbReference type="RefSeq" id="XP_062648640.1">
    <property type="nucleotide sequence ID" value="XM_062791166.1"/>
</dbReference>
<gene>
    <name evidence="3" type="ORF">N657DRAFT_632809</name>
</gene>
<feature type="chain" id="PRO_5042902536" description="WSC domain-containing protein" evidence="1">
    <location>
        <begin position="22"/>
        <end position="303"/>
    </location>
</feature>
<feature type="signal peptide" evidence="1">
    <location>
        <begin position="1"/>
        <end position="21"/>
    </location>
</feature>
<proteinExistence type="predicted"/>
<feature type="domain" description="WSC" evidence="2">
    <location>
        <begin position="88"/>
        <end position="131"/>
    </location>
</feature>
<dbReference type="Pfam" id="PF01822">
    <property type="entry name" value="WSC"/>
    <property type="match status" value="1"/>
</dbReference>
<protein>
    <recommendedName>
        <fullName evidence="2">WSC domain-containing protein</fullName>
    </recommendedName>
</protein>
<keyword evidence="4" id="KW-1185">Reference proteome</keyword>
<evidence type="ECO:0000313" key="3">
    <source>
        <dbReference type="EMBL" id="KAK4124869.1"/>
    </source>
</evidence>
<comment type="caution">
    <text evidence="3">The sequence shown here is derived from an EMBL/GenBank/DDBJ whole genome shotgun (WGS) entry which is preliminary data.</text>
</comment>
<evidence type="ECO:0000256" key="1">
    <source>
        <dbReference type="SAM" id="SignalP"/>
    </source>
</evidence>
<evidence type="ECO:0000259" key="2">
    <source>
        <dbReference type="Pfam" id="PF01822"/>
    </source>
</evidence>
<sequence length="303" mass="33649">MRLRLQVAVAAAVGLLSFADAQANYSNLTGQLSACGNEKFMDPVCFPSFQATVGGLFTFSPLGFNPSDPSRGFPDWDPGSVFERYGFGYKFAALQSSNCTCGMRLPLDYQPGDPADCNVPCGGDASQTCSGVEQAQIYLEPSFAANDQVPITDSNPAITAYYHHLGCYEVQYCTSFWHDQCQWDCALSLLYRCVACGAAADNISCGGTDSLIVYSSNVGGILPGARCPASSGFARVRMRSFDYIDADNYNNDDIDIEHTQHRSVRLEHHHRHHCYHYNYHHQYQHRALDIELDDDNHHYLHLK</sequence>
<keyword evidence="1" id="KW-0732">Signal</keyword>
<dbReference type="Proteomes" id="UP001302602">
    <property type="component" value="Unassembled WGS sequence"/>
</dbReference>
<reference evidence="3" key="2">
    <citation type="submission" date="2023-05" db="EMBL/GenBank/DDBJ databases">
        <authorList>
            <consortium name="Lawrence Berkeley National Laboratory"/>
            <person name="Steindorff A."/>
            <person name="Hensen N."/>
            <person name="Bonometti L."/>
            <person name="Westerberg I."/>
            <person name="Brannstrom I.O."/>
            <person name="Guillou S."/>
            <person name="Cros-Aarteil S."/>
            <person name="Calhoun S."/>
            <person name="Haridas S."/>
            <person name="Kuo A."/>
            <person name="Mondo S."/>
            <person name="Pangilinan J."/>
            <person name="Riley R."/>
            <person name="Labutti K."/>
            <person name="Andreopoulos B."/>
            <person name="Lipzen A."/>
            <person name="Chen C."/>
            <person name="Yanf M."/>
            <person name="Daum C."/>
            <person name="Ng V."/>
            <person name="Clum A."/>
            <person name="Ohm R."/>
            <person name="Martin F."/>
            <person name="Silar P."/>
            <person name="Natvig D."/>
            <person name="Lalanne C."/>
            <person name="Gautier V."/>
            <person name="Ament-Velasquez S.L."/>
            <person name="Kruys A."/>
            <person name="Hutchinson M.I."/>
            <person name="Powell A.J."/>
            <person name="Barry K."/>
            <person name="Miller A.N."/>
            <person name="Grigoriev I.V."/>
            <person name="Debuchy R."/>
            <person name="Gladieux P."/>
            <person name="Thoren M.H."/>
            <person name="Johannesson H."/>
        </authorList>
    </citation>
    <scope>NUCLEOTIDE SEQUENCE</scope>
    <source>
        <strain evidence="3">CBS 731.68</strain>
    </source>
</reference>
<dbReference type="AlphaFoldDB" id="A0AAN6Z5G2"/>
<dbReference type="InterPro" id="IPR002889">
    <property type="entry name" value="WSC_carb-bd"/>
</dbReference>